<dbReference type="Gene3D" id="3.40.50.2000">
    <property type="entry name" value="Glycogen Phosphorylase B"/>
    <property type="match status" value="1"/>
</dbReference>
<gene>
    <name evidence="3" type="ORF">niasHT_020373</name>
</gene>
<keyword evidence="4" id="KW-1185">Reference proteome</keyword>
<evidence type="ECO:0000313" key="3">
    <source>
        <dbReference type="EMBL" id="KAL3095222.1"/>
    </source>
</evidence>
<dbReference type="SUPFAM" id="SSF53756">
    <property type="entry name" value="UDP-Glycosyltransferase/glycogen phosphorylase"/>
    <property type="match status" value="1"/>
</dbReference>
<dbReference type="Pfam" id="PF00534">
    <property type="entry name" value="Glycos_transf_1"/>
    <property type="match status" value="1"/>
</dbReference>
<evidence type="ECO:0000256" key="1">
    <source>
        <dbReference type="ARBA" id="ARBA00022676"/>
    </source>
</evidence>
<dbReference type="InterPro" id="IPR001296">
    <property type="entry name" value="Glyco_trans_1"/>
</dbReference>
<sequence>MKRILPLTSEKHADLIEYVGEIGPEQRNDFLGNATAFLFTPKWDEPFGLGMIEAMATGTPVIAIQRGAVGEIVIDDVNGVTFDYEDNQMIFDFINVKQLVARVSKLNRAKIRQIVEQRWSLEQMSKNYDRGVHLDNFVRLITSTIFSDLTRLNSIQSWVMFPDLLADDGPTATSSAGQVLSKWLHKPTTDGQPKRLRCLNHCLFASAGRNFEWINNFKEGGGGIGQWQMVQKSTRKGMRSVRGSATDFDDLFLRFKTAFFCGTL</sequence>
<protein>
    <recommendedName>
        <fullName evidence="2">Glycosyl transferase family 1 domain-containing protein</fullName>
    </recommendedName>
</protein>
<evidence type="ECO:0000313" key="4">
    <source>
        <dbReference type="Proteomes" id="UP001620626"/>
    </source>
</evidence>
<comment type="caution">
    <text evidence="3">The sequence shown here is derived from an EMBL/GenBank/DDBJ whole genome shotgun (WGS) entry which is preliminary data.</text>
</comment>
<feature type="domain" description="Glycosyl transferase family 1" evidence="2">
    <location>
        <begin position="15"/>
        <end position="90"/>
    </location>
</feature>
<dbReference type="Proteomes" id="UP001620626">
    <property type="component" value="Unassembled WGS sequence"/>
</dbReference>
<organism evidence="3 4">
    <name type="scientific">Heterodera trifolii</name>
    <dbReference type="NCBI Taxonomy" id="157864"/>
    <lineage>
        <taxon>Eukaryota</taxon>
        <taxon>Metazoa</taxon>
        <taxon>Ecdysozoa</taxon>
        <taxon>Nematoda</taxon>
        <taxon>Chromadorea</taxon>
        <taxon>Rhabditida</taxon>
        <taxon>Tylenchina</taxon>
        <taxon>Tylenchomorpha</taxon>
        <taxon>Tylenchoidea</taxon>
        <taxon>Heteroderidae</taxon>
        <taxon>Heteroderinae</taxon>
        <taxon>Heterodera</taxon>
    </lineage>
</organism>
<dbReference type="GO" id="GO:0016757">
    <property type="term" value="F:glycosyltransferase activity"/>
    <property type="evidence" value="ECO:0007669"/>
    <property type="project" value="UniProtKB-KW"/>
</dbReference>
<evidence type="ECO:0000259" key="2">
    <source>
        <dbReference type="Pfam" id="PF00534"/>
    </source>
</evidence>
<dbReference type="EMBL" id="JBICBT010000881">
    <property type="protein sequence ID" value="KAL3095222.1"/>
    <property type="molecule type" value="Genomic_DNA"/>
</dbReference>
<accession>A0ABD2JX60</accession>
<dbReference type="PANTHER" id="PTHR12526">
    <property type="entry name" value="GLYCOSYLTRANSFERASE"/>
    <property type="match status" value="1"/>
</dbReference>
<dbReference type="PANTHER" id="PTHR12526:SF595">
    <property type="entry name" value="BLL5217 PROTEIN"/>
    <property type="match status" value="1"/>
</dbReference>
<keyword evidence="1" id="KW-0328">Glycosyltransferase</keyword>
<proteinExistence type="predicted"/>
<dbReference type="AlphaFoldDB" id="A0ABD2JX60"/>
<keyword evidence="1" id="KW-0808">Transferase</keyword>
<name>A0ABD2JX60_9BILA</name>
<reference evidence="3 4" key="1">
    <citation type="submission" date="2024-10" db="EMBL/GenBank/DDBJ databases">
        <authorList>
            <person name="Kim D."/>
        </authorList>
    </citation>
    <scope>NUCLEOTIDE SEQUENCE [LARGE SCALE GENOMIC DNA]</scope>
    <source>
        <strain evidence="3">BH-2024</strain>
    </source>
</reference>